<feature type="domain" description="HTH cro/C1-type" evidence="2">
    <location>
        <begin position="10"/>
        <end position="64"/>
    </location>
</feature>
<keyword evidence="4" id="KW-1185">Reference proteome</keyword>
<dbReference type="EMBL" id="JAAITQ010000050">
    <property type="protein sequence ID" value="NSE17824.1"/>
    <property type="molecule type" value="Genomic_DNA"/>
</dbReference>
<evidence type="ECO:0000259" key="2">
    <source>
        <dbReference type="PROSITE" id="PS50943"/>
    </source>
</evidence>
<dbReference type="CDD" id="cd00093">
    <property type="entry name" value="HTH_XRE"/>
    <property type="match status" value="1"/>
</dbReference>
<dbReference type="InterPro" id="IPR017853">
    <property type="entry name" value="GH"/>
</dbReference>
<dbReference type="SMART" id="SM00530">
    <property type="entry name" value="HTH_XRE"/>
    <property type="match status" value="1"/>
</dbReference>
<accession>A0ABX2GIN9</accession>
<evidence type="ECO:0000313" key="4">
    <source>
        <dbReference type="Proteomes" id="UP000768180"/>
    </source>
</evidence>
<protein>
    <submittedName>
        <fullName evidence="3">Helix-turn-helix domain-containing protein</fullName>
    </submittedName>
</protein>
<sequence length="727" mass="82450">MRCSLVSNKIIQARERLGLTQQQLAEKLCVTNKAVSKWECGVTLPDISLLVPLCRVLGLTVQELLDEYDGKFGNTPGCQTTEDPAQDTLFAAQQHSHYLYIDLKTTSTVSPHLFGHNLEHTRASIMDGLSAQMIRNRKFAGAAARNGVALDWEGIGECVYFANEHRLPGSNANEAYVCHYAHNGMWRRNECQSQMIQNPIPNQVSGIRQKDLFLQKDRSYPFAVVVKVQQPLDVRVALTNADGTQIYAETVFPVQPVLAKEDAQEEVDEWQRFETILTPGVDDAHAVISITYTEQAQLLIGAVSMMPDNHFHTMRRDTVEKLKEIGVRLLRWPGGNFAGEYRWQDMFLHPDRRAPMEGYMENETQPFTHGYDMHEIDTDDFIALCREIGAEPFLTINAAWDSPEVCAAWVEYCNGPAESKYGRLRAQRGHQEPYNVKWWSLGNEMGYGHMEGANTPDGYASLVETHARAMLKVTPDLKFVSSGPYPNQEWVDVSIKKLAPIAPYVSLHTYNSVHWDFTSPEGMERCYNEMIRMPIHNLGILRRLHDMLPEKTFISYDEWNLWKTWCRNPSSMEGIFTAQMLHMFMHESEKQRMPMACYFEPVNEGAMQVHPDHTELTATGQAFALLSRHAGGKLCTVDGVEDFEVVATIDDHHVLTLTMLNLNWQEETTYSLNKCGTILENKVLQAENLLPGTPFTENPLMIHVKDDIIKAKLPPRSVACISISLVE</sequence>
<dbReference type="RefSeq" id="WP_173830401.1">
    <property type="nucleotide sequence ID" value="NZ_JAAITQ010000050.1"/>
</dbReference>
<reference evidence="3 4" key="1">
    <citation type="journal article" date="2020" name="Cell Host Microbe">
        <title>Functional and Genomic Variation between Human-Derived Isolates of Lachnospiraceae Reveals Inter- and Intra-Species Diversity.</title>
        <authorList>
            <person name="Sorbara M.T."/>
            <person name="Littmann E.R."/>
            <person name="Fontana E."/>
            <person name="Moody T.U."/>
            <person name="Kohout C.E."/>
            <person name="Gjonbalaj M."/>
            <person name="Eaton V."/>
            <person name="Seok R."/>
            <person name="Leiner I.M."/>
            <person name="Pamer E.G."/>
        </authorList>
    </citation>
    <scope>NUCLEOTIDE SEQUENCE [LARGE SCALE GENOMIC DNA]</scope>
    <source>
        <strain evidence="3 4">MSK.14.54</strain>
    </source>
</reference>
<comment type="pathway">
    <text evidence="1">Glycan metabolism.</text>
</comment>
<dbReference type="SUPFAM" id="SSF47413">
    <property type="entry name" value="lambda repressor-like DNA-binding domains"/>
    <property type="match status" value="1"/>
</dbReference>
<dbReference type="PANTHER" id="PTHR43576:SF2">
    <property type="entry name" value="INTRACELLULAR EXO-ALPHA-L-ARABINOFURANOSIDASE 2"/>
    <property type="match status" value="1"/>
</dbReference>
<organism evidence="3 4">
    <name type="scientific">Fusicatenibacter saccharivorans</name>
    <dbReference type="NCBI Taxonomy" id="1150298"/>
    <lineage>
        <taxon>Bacteria</taxon>
        <taxon>Bacillati</taxon>
        <taxon>Bacillota</taxon>
        <taxon>Clostridia</taxon>
        <taxon>Lachnospirales</taxon>
        <taxon>Lachnospiraceae</taxon>
        <taxon>Fusicatenibacter</taxon>
    </lineage>
</organism>
<dbReference type="InterPro" id="IPR010982">
    <property type="entry name" value="Lambda_DNA-bd_dom_sf"/>
</dbReference>
<comment type="caution">
    <text evidence="3">The sequence shown here is derived from an EMBL/GenBank/DDBJ whole genome shotgun (WGS) entry which is preliminary data.</text>
</comment>
<dbReference type="InterPro" id="IPR001387">
    <property type="entry name" value="Cro/C1-type_HTH"/>
</dbReference>
<evidence type="ECO:0000313" key="3">
    <source>
        <dbReference type="EMBL" id="NSE17824.1"/>
    </source>
</evidence>
<dbReference type="Proteomes" id="UP000768180">
    <property type="component" value="Unassembled WGS sequence"/>
</dbReference>
<dbReference type="Gene3D" id="1.10.260.40">
    <property type="entry name" value="lambda repressor-like DNA-binding domains"/>
    <property type="match status" value="1"/>
</dbReference>
<dbReference type="PROSITE" id="PS50943">
    <property type="entry name" value="HTH_CROC1"/>
    <property type="match status" value="1"/>
</dbReference>
<evidence type="ECO:0000256" key="1">
    <source>
        <dbReference type="ARBA" id="ARBA00004881"/>
    </source>
</evidence>
<proteinExistence type="predicted"/>
<dbReference type="Pfam" id="PF01381">
    <property type="entry name" value="HTH_3"/>
    <property type="match status" value="1"/>
</dbReference>
<dbReference type="PANTHER" id="PTHR43576">
    <property type="entry name" value="ALPHA-L-ARABINOFURANOSIDASE C-RELATED"/>
    <property type="match status" value="1"/>
</dbReference>
<dbReference type="SUPFAM" id="SSF51445">
    <property type="entry name" value="(Trans)glycosidases"/>
    <property type="match status" value="1"/>
</dbReference>
<dbReference type="InterPro" id="IPR055235">
    <property type="entry name" value="ASD1_cat"/>
</dbReference>
<dbReference type="Gene3D" id="3.20.20.80">
    <property type="entry name" value="Glycosidases"/>
    <property type="match status" value="1"/>
</dbReference>
<gene>
    <name evidence="3" type="ORF">G5B05_15850</name>
</gene>
<dbReference type="Pfam" id="PF22848">
    <property type="entry name" value="ASD1_dom"/>
    <property type="match status" value="1"/>
</dbReference>
<name>A0ABX2GIN9_9FIRM</name>